<evidence type="ECO:0000256" key="1">
    <source>
        <dbReference type="ARBA" id="ARBA00022679"/>
    </source>
</evidence>
<gene>
    <name evidence="4" type="ORF">EET67_05975</name>
</gene>
<dbReference type="Proteomes" id="UP000281647">
    <property type="component" value="Unassembled WGS sequence"/>
</dbReference>
<accession>A0A432V912</accession>
<reference evidence="4 5" key="1">
    <citation type="submission" date="2018-11" db="EMBL/GenBank/DDBJ databases">
        <title>Pseudaminobacter arsenicus sp. nov., an arsenic-resistant bacterium isolated from arsenic-rich aquifers.</title>
        <authorList>
            <person name="Mu Y."/>
        </authorList>
    </citation>
    <scope>NUCLEOTIDE SEQUENCE [LARGE SCALE GENOMIC DNA]</scope>
    <source>
        <strain evidence="4 5">CB3</strain>
    </source>
</reference>
<dbReference type="PROSITE" id="PS51186">
    <property type="entry name" value="GNAT"/>
    <property type="match status" value="1"/>
</dbReference>
<protein>
    <submittedName>
        <fullName evidence="4">GNAT family N-acetyltransferase</fullName>
    </submittedName>
</protein>
<dbReference type="PANTHER" id="PTHR43877:SF2">
    <property type="entry name" value="AMINOALKYLPHOSPHONATE N-ACETYLTRANSFERASE-RELATED"/>
    <property type="match status" value="1"/>
</dbReference>
<dbReference type="InterPro" id="IPR016181">
    <property type="entry name" value="Acyl_CoA_acyltransferase"/>
</dbReference>
<evidence type="ECO:0000256" key="2">
    <source>
        <dbReference type="ARBA" id="ARBA00023315"/>
    </source>
</evidence>
<sequence length="162" mass="17648">MQDTLQSLTIRPANSADIAAIVALFAADELGGHGDTTDPAALPLYQAAFDRIEASANDMLYVAELDGEVVGTFQTTLIVSMTGQGAPSLRIEAVQTRTDKRGMGIGEKMIRFAVRQARDCDAKSVHLTSNLKRTDAHRFYRRLGFEQSHAGFKLKLEAQPLP</sequence>
<dbReference type="InterPro" id="IPR050832">
    <property type="entry name" value="Bact_Acetyltransf"/>
</dbReference>
<dbReference type="SUPFAM" id="SSF55729">
    <property type="entry name" value="Acyl-CoA N-acyltransferases (Nat)"/>
    <property type="match status" value="1"/>
</dbReference>
<dbReference type="OrthoDB" id="9789603at2"/>
<feature type="domain" description="N-acetyltransferase" evidence="3">
    <location>
        <begin position="8"/>
        <end position="162"/>
    </location>
</feature>
<dbReference type="CDD" id="cd04301">
    <property type="entry name" value="NAT_SF"/>
    <property type="match status" value="1"/>
</dbReference>
<comment type="caution">
    <text evidence="4">The sequence shown here is derived from an EMBL/GenBank/DDBJ whole genome shotgun (WGS) entry which is preliminary data.</text>
</comment>
<dbReference type="PANTHER" id="PTHR43877">
    <property type="entry name" value="AMINOALKYLPHOSPHONATE N-ACETYLTRANSFERASE-RELATED-RELATED"/>
    <property type="match status" value="1"/>
</dbReference>
<name>A0A432V912_9HYPH</name>
<evidence type="ECO:0000259" key="3">
    <source>
        <dbReference type="PROSITE" id="PS51186"/>
    </source>
</evidence>
<evidence type="ECO:0000313" key="5">
    <source>
        <dbReference type="Proteomes" id="UP000281647"/>
    </source>
</evidence>
<keyword evidence="1 4" id="KW-0808">Transferase</keyword>
<keyword evidence="2" id="KW-0012">Acyltransferase</keyword>
<dbReference type="EMBL" id="RKST01000005">
    <property type="protein sequence ID" value="RUM98650.1"/>
    <property type="molecule type" value="Genomic_DNA"/>
</dbReference>
<dbReference type="RefSeq" id="WP_128624718.1">
    <property type="nucleotide sequence ID" value="NZ_ML133509.1"/>
</dbReference>
<proteinExistence type="predicted"/>
<dbReference type="InterPro" id="IPR000182">
    <property type="entry name" value="GNAT_dom"/>
</dbReference>
<dbReference type="Pfam" id="PF00583">
    <property type="entry name" value="Acetyltransf_1"/>
    <property type="match status" value="1"/>
</dbReference>
<keyword evidence="5" id="KW-1185">Reference proteome</keyword>
<evidence type="ECO:0000313" key="4">
    <source>
        <dbReference type="EMBL" id="RUM98650.1"/>
    </source>
</evidence>
<organism evidence="4 5">
    <name type="scientific">Borborobacter arsenicus</name>
    <dbReference type="NCBI Taxonomy" id="1851146"/>
    <lineage>
        <taxon>Bacteria</taxon>
        <taxon>Pseudomonadati</taxon>
        <taxon>Pseudomonadota</taxon>
        <taxon>Alphaproteobacteria</taxon>
        <taxon>Hyphomicrobiales</taxon>
        <taxon>Phyllobacteriaceae</taxon>
        <taxon>Borborobacter</taxon>
    </lineage>
</organism>
<dbReference type="Gene3D" id="3.40.630.30">
    <property type="match status" value="1"/>
</dbReference>
<dbReference type="GO" id="GO:0016747">
    <property type="term" value="F:acyltransferase activity, transferring groups other than amino-acyl groups"/>
    <property type="evidence" value="ECO:0007669"/>
    <property type="project" value="InterPro"/>
</dbReference>
<dbReference type="AlphaFoldDB" id="A0A432V912"/>